<accession>A0ABD0YRL8</accession>
<dbReference type="Proteomes" id="UP001558652">
    <property type="component" value="Unassembled WGS sequence"/>
</dbReference>
<evidence type="ECO:0000313" key="2">
    <source>
        <dbReference type="Proteomes" id="UP001558652"/>
    </source>
</evidence>
<sequence>MTCRGFPVSALSFKTGFPPRLLNLESIGTSCDVGNACIIEVVSVRVEGQTGGGDVMGMAPVYAGGYDHDPVAGVYDSPWPLIAPDYGQEDEFKYTHAMPSHLPYFIIRSLYFASITLLIFEESFLFPPYSSSAAVPYFLPVVRL</sequence>
<name>A0ABD0YRL8_9HEMI</name>
<evidence type="ECO:0000313" key="1">
    <source>
        <dbReference type="EMBL" id="KAL1138520.1"/>
    </source>
</evidence>
<organism evidence="1 2">
    <name type="scientific">Ranatra chinensis</name>
    <dbReference type="NCBI Taxonomy" id="642074"/>
    <lineage>
        <taxon>Eukaryota</taxon>
        <taxon>Metazoa</taxon>
        <taxon>Ecdysozoa</taxon>
        <taxon>Arthropoda</taxon>
        <taxon>Hexapoda</taxon>
        <taxon>Insecta</taxon>
        <taxon>Pterygota</taxon>
        <taxon>Neoptera</taxon>
        <taxon>Paraneoptera</taxon>
        <taxon>Hemiptera</taxon>
        <taxon>Heteroptera</taxon>
        <taxon>Panheteroptera</taxon>
        <taxon>Nepomorpha</taxon>
        <taxon>Nepidae</taxon>
        <taxon>Ranatrinae</taxon>
        <taxon>Ranatra</taxon>
    </lineage>
</organism>
<dbReference type="AlphaFoldDB" id="A0ABD0YRL8"/>
<keyword evidence="2" id="KW-1185">Reference proteome</keyword>
<gene>
    <name evidence="1" type="ORF">AAG570_008583</name>
</gene>
<comment type="caution">
    <text evidence="1">The sequence shown here is derived from an EMBL/GenBank/DDBJ whole genome shotgun (WGS) entry which is preliminary data.</text>
</comment>
<reference evidence="1 2" key="1">
    <citation type="submission" date="2024-07" db="EMBL/GenBank/DDBJ databases">
        <title>Chromosome-level genome assembly of the water stick insect Ranatra chinensis (Heteroptera: Nepidae).</title>
        <authorList>
            <person name="Liu X."/>
        </authorList>
    </citation>
    <scope>NUCLEOTIDE SEQUENCE [LARGE SCALE GENOMIC DNA]</scope>
    <source>
        <strain evidence="1">Cailab_2021Rc</strain>
        <tissue evidence="1">Muscle</tissue>
    </source>
</reference>
<protein>
    <submittedName>
        <fullName evidence="1">Uncharacterized protein</fullName>
    </submittedName>
</protein>
<proteinExistence type="predicted"/>
<dbReference type="EMBL" id="JBFDAA010000003">
    <property type="protein sequence ID" value="KAL1138520.1"/>
    <property type="molecule type" value="Genomic_DNA"/>
</dbReference>